<gene>
    <name evidence="5" type="ORF">ACHHYP_04812</name>
</gene>
<feature type="domain" description="C-CAP/cofactor C-like" evidence="4">
    <location>
        <begin position="15"/>
        <end position="173"/>
    </location>
</feature>
<accession>A0A1V9Z027</accession>
<dbReference type="InterPro" id="IPR036223">
    <property type="entry name" value="CAP_C_sf"/>
</dbReference>
<evidence type="ECO:0000256" key="3">
    <source>
        <dbReference type="SAM" id="MobiDB-lite"/>
    </source>
</evidence>
<dbReference type="GO" id="GO:0006892">
    <property type="term" value="P:post-Golgi vesicle-mediated transport"/>
    <property type="evidence" value="ECO:0007669"/>
    <property type="project" value="TreeGrafter"/>
</dbReference>
<feature type="region of interest" description="Disordered" evidence="3">
    <location>
        <begin position="1"/>
        <end position="24"/>
    </location>
</feature>
<dbReference type="PANTHER" id="PTHR15440">
    <property type="entry name" value="XRP2 PROTEIN"/>
    <property type="match status" value="1"/>
</dbReference>
<dbReference type="GO" id="GO:0000166">
    <property type="term" value="F:nucleotide binding"/>
    <property type="evidence" value="ECO:0007669"/>
    <property type="project" value="UniProtKB-KW"/>
</dbReference>
<dbReference type="SMART" id="SM00673">
    <property type="entry name" value="CARP"/>
    <property type="match status" value="2"/>
</dbReference>
<evidence type="ECO:0000256" key="1">
    <source>
        <dbReference type="ARBA" id="ARBA00008848"/>
    </source>
</evidence>
<dbReference type="InterPro" id="IPR016098">
    <property type="entry name" value="CAP/MinC_C"/>
</dbReference>
<keyword evidence="2" id="KW-0547">Nucleotide-binding</keyword>
<dbReference type="PANTHER" id="PTHR15440:SF0">
    <property type="entry name" value="PROTEIN XRP2"/>
    <property type="match status" value="1"/>
</dbReference>
<evidence type="ECO:0000313" key="5">
    <source>
        <dbReference type="EMBL" id="OQR91292.1"/>
    </source>
</evidence>
<dbReference type="InterPro" id="IPR039093">
    <property type="entry name" value="XRP2"/>
</dbReference>
<protein>
    <submittedName>
        <fullName evidence="5">XRP2-like protein</fullName>
    </submittedName>
</protein>
<dbReference type="InterPro" id="IPR017901">
    <property type="entry name" value="C-CAP_CF_C-like"/>
</dbReference>
<dbReference type="OrthoDB" id="194775at2759"/>
<organism evidence="5 6">
    <name type="scientific">Achlya hypogyna</name>
    <name type="common">Oomycete</name>
    <name type="synonym">Protoachlya hypogyna</name>
    <dbReference type="NCBI Taxonomy" id="1202772"/>
    <lineage>
        <taxon>Eukaryota</taxon>
        <taxon>Sar</taxon>
        <taxon>Stramenopiles</taxon>
        <taxon>Oomycota</taxon>
        <taxon>Saprolegniomycetes</taxon>
        <taxon>Saprolegniales</taxon>
        <taxon>Achlyaceae</taxon>
        <taxon>Achlya</taxon>
    </lineage>
</organism>
<comment type="caution">
    <text evidence="5">The sequence shown here is derived from an EMBL/GenBank/DDBJ whole genome shotgun (WGS) entry which is preliminary data.</text>
</comment>
<dbReference type="Gene3D" id="2.160.20.70">
    <property type="match status" value="1"/>
</dbReference>
<keyword evidence="6" id="KW-1185">Reference proteome</keyword>
<dbReference type="SUPFAM" id="SSF69340">
    <property type="entry name" value="C-terminal domain of adenylylcyclase associated protein"/>
    <property type="match status" value="1"/>
</dbReference>
<comment type="similarity">
    <text evidence="1">Belongs to the TBCC family.</text>
</comment>
<dbReference type="AlphaFoldDB" id="A0A1V9Z027"/>
<sequence length="342" mass="38296">MGNAKTKPVRKLPRPAKSFDGSFGRDPTLNPADFLAQNLTSAVVVRLPGSIRGQQFVIEDCTQCSIFLLDHCTSVTIDHCRDCTIFVGPCTSSLFVRDCSSTTLVCIAQQFRTRDCKDMDISLFSSTAPIVETSRNLRIGCCRSSYFALQEQLDKSKFSIWNNKWSEVYDFTPQNGNWKAVMYSKELWPSAVQQRLPSELLEQVGYTEDATLAILPIIHGLHHRSADGDVAFLCISTGNSMLALDIAHLALNDAAIKLIQTRQFRVTPKQAATLFEKEAIHKKNAGLHDLIVMEWAGKGLKAQLQALLQEDRIKPHAASIYLNVERGREKCELCWATWKESI</sequence>
<reference evidence="5 6" key="1">
    <citation type="journal article" date="2014" name="Genome Biol. Evol.">
        <title>The secreted proteins of Achlya hypogyna and Thraustotheca clavata identify the ancestral oomycete secretome and reveal gene acquisitions by horizontal gene transfer.</title>
        <authorList>
            <person name="Misner I."/>
            <person name="Blouin N."/>
            <person name="Leonard G."/>
            <person name="Richards T.A."/>
            <person name="Lane C.E."/>
        </authorList>
    </citation>
    <scope>NUCLEOTIDE SEQUENCE [LARGE SCALE GENOMIC DNA]</scope>
    <source>
        <strain evidence="5 6">ATCC 48635</strain>
    </source>
</reference>
<dbReference type="GO" id="GO:0005929">
    <property type="term" value="C:cilium"/>
    <property type="evidence" value="ECO:0007669"/>
    <property type="project" value="TreeGrafter"/>
</dbReference>
<evidence type="ECO:0000313" key="6">
    <source>
        <dbReference type="Proteomes" id="UP000243579"/>
    </source>
</evidence>
<dbReference type="EMBL" id="JNBR01000543">
    <property type="protein sequence ID" value="OQR91292.1"/>
    <property type="molecule type" value="Genomic_DNA"/>
</dbReference>
<dbReference type="GO" id="GO:1990075">
    <property type="term" value="C:periciliary membrane compartment"/>
    <property type="evidence" value="ECO:0007669"/>
    <property type="project" value="TreeGrafter"/>
</dbReference>
<evidence type="ECO:0000259" key="4">
    <source>
        <dbReference type="PROSITE" id="PS51329"/>
    </source>
</evidence>
<dbReference type="GO" id="GO:0005096">
    <property type="term" value="F:GTPase activator activity"/>
    <property type="evidence" value="ECO:0007669"/>
    <property type="project" value="InterPro"/>
</dbReference>
<evidence type="ECO:0000256" key="2">
    <source>
        <dbReference type="ARBA" id="ARBA00022741"/>
    </source>
</evidence>
<proteinExistence type="inferred from homology"/>
<dbReference type="Proteomes" id="UP000243579">
    <property type="component" value="Unassembled WGS sequence"/>
</dbReference>
<dbReference type="InterPro" id="IPR012945">
    <property type="entry name" value="Tubulin-bd_cofactor_C_dom"/>
</dbReference>
<dbReference type="Pfam" id="PF07986">
    <property type="entry name" value="TBCC"/>
    <property type="match status" value="1"/>
</dbReference>
<dbReference type="STRING" id="1202772.A0A1V9Z027"/>
<name>A0A1V9Z027_ACHHY</name>
<dbReference type="PROSITE" id="PS51329">
    <property type="entry name" value="C_CAP_COFACTOR_C"/>
    <property type="match status" value="1"/>
</dbReference>
<dbReference type="InterPro" id="IPR006599">
    <property type="entry name" value="CARP_motif"/>
</dbReference>